<feature type="transmembrane region" description="Helical" evidence="2">
    <location>
        <begin position="55"/>
        <end position="72"/>
    </location>
</feature>
<dbReference type="EMBL" id="AP018227">
    <property type="protein sequence ID" value="BAY82130.1"/>
    <property type="molecule type" value="Genomic_DNA"/>
</dbReference>
<keyword evidence="2" id="KW-0472">Membrane</keyword>
<accession>A0A1Z4LLM8</accession>
<evidence type="ECO:0000313" key="4">
    <source>
        <dbReference type="Proteomes" id="UP000218418"/>
    </source>
</evidence>
<feature type="region of interest" description="Disordered" evidence="1">
    <location>
        <begin position="128"/>
        <end position="151"/>
    </location>
</feature>
<sequence>MTHILALIVGFGSLAIYLAAFFFPEVHRKNDFYWSGVGFFYALVLWFFAPRIGGWFFLGQLAAVALLIWFGLQTFSLRRQVTPATGQTTVPSAEAVKSNIGEQAAKISLQERVGGLFKSVGNLLPGKKAQVSQAPTATPPSTTPTTEDTSAATIGKTLADAIDEKTEEVEEKTEDSNASVTIVDNTDTITTTETVPEAIPPEPPSEEMVEAASENADAEEKTIPTVEEIAPEAELAPPAEAPPEKIPPTDLPKE</sequence>
<keyword evidence="2" id="KW-0812">Transmembrane</keyword>
<reference evidence="3 4" key="1">
    <citation type="submission" date="2017-06" db="EMBL/GenBank/DDBJ databases">
        <title>Genome sequencing of cyanobaciteial culture collection at National Institute for Environmental Studies (NIES).</title>
        <authorList>
            <person name="Hirose Y."/>
            <person name="Shimura Y."/>
            <person name="Fujisawa T."/>
            <person name="Nakamura Y."/>
            <person name="Kawachi M."/>
        </authorList>
    </citation>
    <scope>NUCLEOTIDE SEQUENCE [LARGE SCALE GENOMIC DNA]</scope>
    <source>
        <strain evidence="3 4">NIES-267</strain>
    </source>
</reference>
<evidence type="ECO:0008006" key="5">
    <source>
        <dbReference type="Google" id="ProtNLM"/>
    </source>
</evidence>
<gene>
    <name evidence="3" type="ORF">NIES267_16090</name>
</gene>
<evidence type="ECO:0000313" key="3">
    <source>
        <dbReference type="EMBL" id="BAY82130.1"/>
    </source>
</evidence>
<dbReference type="InterPro" id="IPR010004">
    <property type="entry name" value="Uncharacterised_Ycf66"/>
</dbReference>
<keyword evidence="4" id="KW-1185">Reference proteome</keyword>
<organism evidence="3 4">
    <name type="scientific">Calothrix parasitica NIES-267</name>
    <dbReference type="NCBI Taxonomy" id="1973488"/>
    <lineage>
        <taxon>Bacteria</taxon>
        <taxon>Bacillati</taxon>
        <taxon>Cyanobacteriota</taxon>
        <taxon>Cyanophyceae</taxon>
        <taxon>Nostocales</taxon>
        <taxon>Calotrichaceae</taxon>
        <taxon>Calothrix</taxon>
    </lineage>
</organism>
<dbReference type="OrthoDB" id="532877at2"/>
<feature type="transmembrane region" description="Helical" evidence="2">
    <location>
        <begin position="6"/>
        <end position="23"/>
    </location>
</feature>
<evidence type="ECO:0000256" key="1">
    <source>
        <dbReference type="SAM" id="MobiDB-lite"/>
    </source>
</evidence>
<protein>
    <recommendedName>
        <fullName evidence="5">Ycf66 family protein</fullName>
    </recommendedName>
</protein>
<feature type="region of interest" description="Disordered" evidence="1">
    <location>
        <begin position="194"/>
        <end position="254"/>
    </location>
</feature>
<name>A0A1Z4LLM8_9CYAN</name>
<keyword evidence="2" id="KW-1133">Transmembrane helix</keyword>
<dbReference type="Proteomes" id="UP000218418">
    <property type="component" value="Chromosome"/>
</dbReference>
<evidence type="ECO:0000256" key="2">
    <source>
        <dbReference type="SAM" id="Phobius"/>
    </source>
</evidence>
<feature type="transmembrane region" description="Helical" evidence="2">
    <location>
        <begin position="32"/>
        <end position="49"/>
    </location>
</feature>
<dbReference type="Pfam" id="PF07444">
    <property type="entry name" value="Ycf66_N"/>
    <property type="match status" value="1"/>
</dbReference>
<feature type="compositionally biased region" description="Pro residues" evidence="1">
    <location>
        <begin position="239"/>
        <end position="254"/>
    </location>
</feature>
<proteinExistence type="predicted"/>
<dbReference type="AlphaFoldDB" id="A0A1Z4LLM8"/>